<comment type="similarity">
    <text evidence="2">Belongs to the peptidase S16 family.</text>
</comment>
<comment type="caution">
    <text evidence="5">The sequence shown here is derived from an EMBL/GenBank/DDBJ whole genome shotgun (WGS) entry which is preliminary data.</text>
</comment>
<dbReference type="Gene3D" id="3.40.50.300">
    <property type="entry name" value="P-loop containing nucleotide triphosphate hydrolases"/>
    <property type="match status" value="2"/>
</dbReference>
<dbReference type="PANTHER" id="PTHR10046">
    <property type="entry name" value="ATP DEPENDENT LON PROTEASE FAMILY MEMBER"/>
    <property type="match status" value="1"/>
</dbReference>
<dbReference type="InterPro" id="IPR041699">
    <property type="entry name" value="AAA_32"/>
</dbReference>
<gene>
    <name evidence="5" type="ORF">GCM10008906_19170</name>
</gene>
<dbReference type="InterPro" id="IPR020568">
    <property type="entry name" value="Ribosomal_Su5_D2-typ_SF"/>
</dbReference>
<accession>A0ABP3UP84</accession>
<organism evidence="5 6">
    <name type="scientific">Clostridium oceanicum</name>
    <dbReference type="NCBI Taxonomy" id="1543"/>
    <lineage>
        <taxon>Bacteria</taxon>
        <taxon>Bacillati</taxon>
        <taxon>Bacillota</taxon>
        <taxon>Clostridia</taxon>
        <taxon>Eubacteriales</taxon>
        <taxon>Clostridiaceae</taxon>
        <taxon>Clostridium</taxon>
    </lineage>
</organism>
<dbReference type="InterPro" id="IPR046843">
    <property type="entry name" value="LonB_AAA-LID"/>
</dbReference>
<evidence type="ECO:0000313" key="6">
    <source>
        <dbReference type="Proteomes" id="UP001501510"/>
    </source>
</evidence>
<keyword evidence="3" id="KW-0175">Coiled coil</keyword>
<dbReference type="Pfam" id="PF13654">
    <property type="entry name" value="AAA_32"/>
    <property type="match status" value="1"/>
</dbReference>
<feature type="coiled-coil region" evidence="3">
    <location>
        <begin position="189"/>
        <end position="253"/>
    </location>
</feature>
<name>A0ABP3UP84_9CLOT</name>
<dbReference type="EMBL" id="BAAACG010000009">
    <property type="protein sequence ID" value="GAA0739910.1"/>
    <property type="molecule type" value="Genomic_DNA"/>
</dbReference>
<keyword evidence="2" id="KW-0720">Serine protease</keyword>
<dbReference type="RefSeq" id="WP_343761148.1">
    <property type="nucleotide sequence ID" value="NZ_BAAACG010000009.1"/>
</dbReference>
<evidence type="ECO:0000256" key="1">
    <source>
        <dbReference type="ARBA" id="ARBA00022670"/>
    </source>
</evidence>
<feature type="active site" evidence="2">
    <location>
        <position position="679"/>
    </location>
</feature>
<proteinExistence type="inferred from homology"/>
<dbReference type="PRINTS" id="PR00830">
    <property type="entry name" value="ENDOLAPTASE"/>
</dbReference>
<dbReference type="Gene3D" id="3.30.230.10">
    <property type="match status" value="1"/>
</dbReference>
<sequence>MLKELNVKDILYDLDFSDVNIDRSLKTIPKYESIYEKIQTSLEIDKSGYNLYIVDDFSNDKVENIKEFIQNKLSYKPSPKDICYVTNEDQKYPYSIKLDSGMGKVLSKTLEKIQDNYSEHIYEFYNNLSNNKETIIENLQKERNELIDDLLKLSKKEGFSIKSSDNGFVFMPIKEDKILSEDDYDNLGVEEKEAILSKVTELKKEAQNVLEKLKDIEKEGVEKIKVLLEEYLLENMKEDKEDFRREFENSMEALEFLNSVCRNIEEELIENYTINYEEDLEEIAKIIYKYKVNVLVDNSENKNPLVIFEDDPSMANLVGSIEYENKNGVYVTDINLIKAGSMIKANEGCLILRVNSLFSNPLAYYYLKKSLLNGKVDFDYNKGYLEVLALSGLKPEPIPINTKVILIGDYETYNLLYSYDEDFKKIFKLKGEYNPVINMTPSCKSELFYNIKSICNSKKLSNISEGGILEVAKYLSRKAENRNKIYFNDFELNNILVEADRLVKKQKDSNTIQREDIEKVIYKDEIIEKEVLDEYKNNTIFMSIEGTKVGQINGLSVIDLGYHRFGRPIRITCCCYKGHGNIIDIQKESNLSGSIHDKAINILKGYINNLVGAYDNLPVDFHISFEQIYGKVDGDSASVAEIISIISALSKIGIKQNIAVTGSINQFGEVQPIGGVNEKIEGFFNVCKSLGGYKGKGVLIPKSNKDNLVLNEEVERAILKGEFHIYTMEDVKDAAEILLGKDYTKFQVIMLNIDKETKKYNRKFRGRNR</sequence>
<dbReference type="Gene3D" id="1.10.8.60">
    <property type="match status" value="1"/>
</dbReference>
<dbReference type="EC" id="3.4.21.53" evidence="2"/>
<evidence type="ECO:0000256" key="2">
    <source>
        <dbReference type="PROSITE-ProRule" id="PRU01122"/>
    </source>
</evidence>
<comment type="catalytic activity">
    <reaction evidence="2">
        <text>Hydrolysis of proteins in presence of ATP.</text>
        <dbReference type="EC" id="3.4.21.53"/>
    </reaction>
</comment>
<reference evidence="6" key="1">
    <citation type="journal article" date="2019" name="Int. J. Syst. Evol. Microbiol.">
        <title>The Global Catalogue of Microorganisms (GCM) 10K type strain sequencing project: providing services to taxonomists for standard genome sequencing and annotation.</title>
        <authorList>
            <consortium name="The Broad Institute Genomics Platform"/>
            <consortium name="The Broad Institute Genome Sequencing Center for Infectious Disease"/>
            <person name="Wu L."/>
            <person name="Ma J."/>
        </authorList>
    </citation>
    <scope>NUCLEOTIDE SEQUENCE [LARGE SCALE GENOMIC DNA]</scope>
    <source>
        <strain evidence="6">JCM 1407</strain>
    </source>
</reference>
<keyword evidence="6" id="KW-1185">Reference proteome</keyword>
<dbReference type="Pfam" id="PF20436">
    <property type="entry name" value="LonB_AAA-LID"/>
    <property type="match status" value="1"/>
</dbReference>
<feature type="domain" description="Lon proteolytic" evidence="4">
    <location>
        <begin position="546"/>
        <end position="741"/>
    </location>
</feature>
<evidence type="ECO:0000313" key="5">
    <source>
        <dbReference type="EMBL" id="GAA0739910.1"/>
    </source>
</evidence>
<protein>
    <recommendedName>
        <fullName evidence="2">endopeptidase La</fullName>
        <ecNumber evidence="2">3.4.21.53</ecNumber>
    </recommendedName>
</protein>
<dbReference type="InterPro" id="IPR014721">
    <property type="entry name" value="Ribsml_uS5_D2-typ_fold_subgr"/>
</dbReference>
<dbReference type="InterPro" id="IPR027065">
    <property type="entry name" value="Lon_Prtase"/>
</dbReference>
<dbReference type="Pfam" id="PF05362">
    <property type="entry name" value="Lon_C"/>
    <property type="match status" value="1"/>
</dbReference>
<dbReference type="Proteomes" id="UP001501510">
    <property type="component" value="Unassembled WGS sequence"/>
</dbReference>
<keyword evidence="1 2" id="KW-0645">Protease</keyword>
<dbReference type="InterPro" id="IPR027417">
    <property type="entry name" value="P-loop_NTPase"/>
</dbReference>
<evidence type="ECO:0000256" key="3">
    <source>
        <dbReference type="SAM" id="Coils"/>
    </source>
</evidence>
<dbReference type="SUPFAM" id="SSF54211">
    <property type="entry name" value="Ribosomal protein S5 domain 2-like"/>
    <property type="match status" value="1"/>
</dbReference>
<evidence type="ECO:0000259" key="4">
    <source>
        <dbReference type="PROSITE" id="PS51786"/>
    </source>
</evidence>
<dbReference type="PROSITE" id="PS51786">
    <property type="entry name" value="LON_PROTEOLYTIC"/>
    <property type="match status" value="1"/>
</dbReference>
<feature type="coiled-coil region" evidence="3">
    <location>
        <begin position="122"/>
        <end position="156"/>
    </location>
</feature>
<dbReference type="InterPro" id="IPR008269">
    <property type="entry name" value="Lon_proteolytic"/>
</dbReference>
<feature type="active site" evidence="2">
    <location>
        <position position="636"/>
    </location>
</feature>
<keyword evidence="2" id="KW-0378">Hydrolase</keyword>